<evidence type="ECO:0000256" key="1">
    <source>
        <dbReference type="ARBA" id="ARBA00022553"/>
    </source>
</evidence>
<keyword evidence="1 2" id="KW-0597">Phosphoprotein</keyword>
<evidence type="ECO:0000313" key="4">
    <source>
        <dbReference type="EMBL" id="MBD2775463.1"/>
    </source>
</evidence>
<reference evidence="4" key="1">
    <citation type="submission" date="2020-09" db="EMBL/GenBank/DDBJ databases">
        <title>Iningainema tapete sp. nov. (Scytonemataceae, Cyanobacteria) from greenhouses in central Florida (USA) produces two types of nodularin with biosynthetic potential for microcystin-LR and anabaenopeptins.</title>
        <authorList>
            <person name="Berthold D.E."/>
            <person name="Lefler F.W."/>
            <person name="Huang I.-S."/>
            <person name="Abdulla H."/>
            <person name="Zimba P.V."/>
            <person name="Laughinghouse H.D. IV."/>
        </authorList>
    </citation>
    <scope>NUCLEOTIDE SEQUENCE</scope>
    <source>
        <strain evidence="4">BLCCT55</strain>
    </source>
</reference>
<dbReference type="Pfam" id="PF14332">
    <property type="entry name" value="DUF4388"/>
    <property type="match status" value="1"/>
</dbReference>
<dbReference type="Proteomes" id="UP000629098">
    <property type="component" value="Unassembled WGS sequence"/>
</dbReference>
<dbReference type="InterPro" id="IPR024186">
    <property type="entry name" value="Sig_transdc_resp-reg_PatA"/>
</dbReference>
<evidence type="ECO:0000313" key="5">
    <source>
        <dbReference type="Proteomes" id="UP000629098"/>
    </source>
</evidence>
<dbReference type="AlphaFoldDB" id="A0A8J6XJ60"/>
<dbReference type="SMART" id="SM00448">
    <property type="entry name" value="REC"/>
    <property type="match status" value="1"/>
</dbReference>
<evidence type="ECO:0000259" key="3">
    <source>
        <dbReference type="PROSITE" id="PS50110"/>
    </source>
</evidence>
<keyword evidence="5" id="KW-1185">Reference proteome</keyword>
<dbReference type="PIRSF" id="PIRSF005897">
    <property type="entry name" value="RR_PatA"/>
    <property type="match status" value="1"/>
</dbReference>
<dbReference type="Gene3D" id="3.40.50.2300">
    <property type="match status" value="1"/>
</dbReference>
<dbReference type="Pfam" id="PF00072">
    <property type="entry name" value="Response_reg"/>
    <property type="match status" value="1"/>
</dbReference>
<accession>A0A8J6XJ60</accession>
<dbReference type="InterPro" id="IPR001789">
    <property type="entry name" value="Sig_transdc_resp-reg_receiver"/>
</dbReference>
<name>A0A8J6XJ60_9CYAN</name>
<dbReference type="InterPro" id="IPR025497">
    <property type="entry name" value="PatA-like_N"/>
</dbReference>
<dbReference type="PANTHER" id="PTHR44591">
    <property type="entry name" value="STRESS RESPONSE REGULATOR PROTEIN 1"/>
    <property type="match status" value="1"/>
</dbReference>
<dbReference type="RefSeq" id="WP_190833885.1">
    <property type="nucleotide sequence ID" value="NZ_CAWPPI010000080.1"/>
</dbReference>
<organism evidence="4 5">
    <name type="scientific">Iningainema tapete BLCC-T55</name>
    <dbReference type="NCBI Taxonomy" id="2748662"/>
    <lineage>
        <taxon>Bacteria</taxon>
        <taxon>Bacillati</taxon>
        <taxon>Cyanobacteriota</taxon>
        <taxon>Cyanophyceae</taxon>
        <taxon>Nostocales</taxon>
        <taxon>Scytonemataceae</taxon>
        <taxon>Iningainema tapete</taxon>
    </lineage>
</organism>
<feature type="domain" description="Response regulatory" evidence="3">
    <location>
        <begin position="223"/>
        <end position="339"/>
    </location>
</feature>
<dbReference type="EMBL" id="JACXAE010000080">
    <property type="protein sequence ID" value="MBD2775463.1"/>
    <property type="molecule type" value="Genomic_DNA"/>
</dbReference>
<evidence type="ECO:0000256" key="2">
    <source>
        <dbReference type="PROSITE-ProRule" id="PRU00169"/>
    </source>
</evidence>
<dbReference type="PROSITE" id="PS50110">
    <property type="entry name" value="RESPONSE_REGULATORY"/>
    <property type="match status" value="1"/>
</dbReference>
<protein>
    <submittedName>
        <fullName evidence="4">Response regulator</fullName>
    </submittedName>
</protein>
<dbReference type="SUPFAM" id="SSF52172">
    <property type="entry name" value="CheY-like"/>
    <property type="match status" value="1"/>
</dbReference>
<proteinExistence type="predicted"/>
<dbReference type="InterPro" id="IPR011006">
    <property type="entry name" value="CheY-like_superfamily"/>
</dbReference>
<dbReference type="InterPro" id="IPR050595">
    <property type="entry name" value="Bact_response_regulator"/>
</dbReference>
<feature type="modified residue" description="4-aspartylphosphate" evidence="2">
    <location>
        <position position="272"/>
    </location>
</feature>
<sequence length="340" mass="39247">MKTLPIGRYRFFQSLQPLALLTKITSQQNTGCLQVYSSTATWLFYLEKGKLIYACYADNMFNLLYKNLQQLSQKISTLHPGIYQQLQAIFETGIEHQAIPNPDYLAICWLVNQRHLNLAQAGTLIERLALEVLEPFLRLKEGSYEFSSESFLDDMPKFCHLDLLLLAENFQKQYKSPENSDNQKVNHRFQVFQGRSPSTQSKKQPPLHSAQQVYQHPFNKKYTVFCIDDSPIIINTIKCFLDEQIFTFVGVNDPVKSLMQIIRVKPDIILLDIEMPNLDGYELCSLLRKHSYFQNTPIIMVTGRTGLIDRARAKLVKASGYLTKPFTQADLLKIAFQYIK</sequence>
<gene>
    <name evidence="4" type="ORF">ICL16_26240</name>
</gene>
<dbReference type="GO" id="GO:0000160">
    <property type="term" value="P:phosphorelay signal transduction system"/>
    <property type="evidence" value="ECO:0007669"/>
    <property type="project" value="InterPro"/>
</dbReference>
<comment type="caution">
    <text evidence="4">The sequence shown here is derived from an EMBL/GenBank/DDBJ whole genome shotgun (WGS) entry which is preliminary data.</text>
</comment>
<dbReference type="PANTHER" id="PTHR44591:SF23">
    <property type="entry name" value="CHEY SUBFAMILY"/>
    <property type="match status" value="1"/>
</dbReference>